<dbReference type="EMBL" id="OZ037944">
    <property type="protein sequence ID" value="CAL1694444.1"/>
    <property type="molecule type" value="Genomic_DNA"/>
</dbReference>
<evidence type="ECO:0000313" key="2">
    <source>
        <dbReference type="Proteomes" id="UP001497453"/>
    </source>
</evidence>
<organism evidence="1 2">
    <name type="scientific">Somion occarium</name>
    <dbReference type="NCBI Taxonomy" id="3059160"/>
    <lineage>
        <taxon>Eukaryota</taxon>
        <taxon>Fungi</taxon>
        <taxon>Dikarya</taxon>
        <taxon>Basidiomycota</taxon>
        <taxon>Agaricomycotina</taxon>
        <taxon>Agaricomycetes</taxon>
        <taxon>Polyporales</taxon>
        <taxon>Cerrenaceae</taxon>
        <taxon>Somion</taxon>
    </lineage>
</organism>
<evidence type="ECO:0000313" key="1">
    <source>
        <dbReference type="EMBL" id="CAL1694444.1"/>
    </source>
</evidence>
<name>A0ABP1CID5_9APHY</name>
<sequence>MDFEGLASGGRVASGELGLGGTRSGDLKGFLLLRMPILPGVPKASGFPKSGPAGLGLRGVLLGFPLLQQCAYIPGATHVLELAAEGSRRVLPVVKPKNPDPLGVLDGAIPRANVVLPAIFNSLADWNPVAVGGTVLRWNHPTSSSADRKALALVKFTASAETSVDWNQAARSCSGGGSG</sequence>
<dbReference type="Proteomes" id="UP001497453">
    <property type="component" value="Chromosome 1"/>
</dbReference>
<protein>
    <submittedName>
        <fullName evidence="1">Uncharacterized protein</fullName>
    </submittedName>
</protein>
<keyword evidence="2" id="KW-1185">Reference proteome</keyword>
<reference evidence="2" key="1">
    <citation type="submission" date="2024-04" db="EMBL/GenBank/DDBJ databases">
        <authorList>
            <person name="Shaw F."/>
            <person name="Minotto A."/>
        </authorList>
    </citation>
    <scope>NUCLEOTIDE SEQUENCE [LARGE SCALE GENOMIC DNA]</scope>
</reference>
<proteinExistence type="predicted"/>
<accession>A0ABP1CID5</accession>
<gene>
    <name evidence="1" type="ORF">GFSPODELE1_LOCUS305</name>
</gene>